<keyword evidence="2" id="KW-1185">Reference proteome</keyword>
<accession>A0AA96VFW5</accession>
<sequence>MRKFFQDHNQEYLETRSSTREDWGMVDSEKDDLGHAVGPGARVHVCHPALDL</sequence>
<evidence type="ECO:0000313" key="2">
    <source>
        <dbReference type="Proteomes" id="UP001301526"/>
    </source>
</evidence>
<dbReference type="RefSeq" id="WP_248055765.1">
    <property type="nucleotide sequence ID" value="NZ_CP118734.1"/>
</dbReference>
<evidence type="ECO:0000313" key="1">
    <source>
        <dbReference type="EMBL" id="WNY49000.1"/>
    </source>
</evidence>
<protein>
    <submittedName>
        <fullName evidence="1">Uncharacterized protein</fullName>
    </submittedName>
</protein>
<dbReference type="AlphaFoldDB" id="A0AA96VFW5"/>
<reference evidence="1 2" key="1">
    <citation type="submission" date="2023-02" db="EMBL/GenBank/DDBJ databases">
        <title>Streptococcus sp. Genome Sequencing and Assembly.</title>
        <authorList>
            <person name="Shore S.M."/>
            <person name="Nicholson T.L."/>
        </authorList>
    </citation>
    <scope>NUCLEOTIDE SEQUENCE [LARGE SCALE GENOMIC DNA]</scope>
    <source>
        <strain evidence="1 2">29892</strain>
    </source>
</reference>
<proteinExistence type="predicted"/>
<gene>
    <name evidence="1" type="ORF">PW220_09800</name>
</gene>
<dbReference type="Proteomes" id="UP001301526">
    <property type="component" value="Chromosome"/>
</dbReference>
<name>A0AA96VFW5_9STRE</name>
<dbReference type="EMBL" id="CP118734">
    <property type="protein sequence ID" value="WNY49000.1"/>
    <property type="molecule type" value="Genomic_DNA"/>
</dbReference>
<organism evidence="1 2">
    <name type="scientific">Streptococcus iners subsp. hyiners</name>
    <dbReference type="NCBI Taxonomy" id="3028083"/>
    <lineage>
        <taxon>Bacteria</taxon>
        <taxon>Bacillati</taxon>
        <taxon>Bacillota</taxon>
        <taxon>Bacilli</taxon>
        <taxon>Lactobacillales</taxon>
        <taxon>Streptococcaceae</taxon>
        <taxon>Streptococcus</taxon>
        <taxon>Streptococcus iners</taxon>
    </lineage>
</organism>